<dbReference type="Proteomes" id="UP000292958">
    <property type="component" value="Unassembled WGS sequence"/>
</dbReference>
<sequence length="407" mass="45289">MNRLLLSLFAGLLLFARICHGQTVLSAQDAVSYALEHRPELRAASNRVTASERLRSQAGLIPNPRFLFRKEDLRTQTSPFGENSQTYWEGEQRLETSGRRGGRIAVAQQGTEESRLQADLARRQIVLNVRESYWKAKAAQSLAALYSQDSDYFRQVIEFHEARFREGKIAEVDLLRVRLQGEQIRAAAANARLDSEKALLMLAQEMNAAPNSSWVLSEDFETLEDPKPVPGGTDAASLRTEGQLAQQAIATAEAQTRLAKANGRPDLLFTGGYKRDVGIDTPIAGVQFDLPLFNRNQGAVAAAHAEEDAARETYQATRNRLAAELALAQREFEMRREQYLQTFKPLRGQAIEISNISRAAYQAGGLDLLRLLDAERARVDAELSYVRSLEGFHLSVAALNYAEGLDQ</sequence>
<keyword evidence="2" id="KW-0732">Signal</keyword>
<dbReference type="PANTHER" id="PTHR30203">
    <property type="entry name" value="OUTER MEMBRANE CATION EFFLUX PROTEIN"/>
    <property type="match status" value="1"/>
</dbReference>
<organism evidence="3 4">
    <name type="scientific">Edaphobacter modestus</name>
    <dbReference type="NCBI Taxonomy" id="388466"/>
    <lineage>
        <taxon>Bacteria</taxon>
        <taxon>Pseudomonadati</taxon>
        <taxon>Acidobacteriota</taxon>
        <taxon>Terriglobia</taxon>
        <taxon>Terriglobales</taxon>
        <taxon>Acidobacteriaceae</taxon>
        <taxon>Edaphobacter</taxon>
    </lineage>
</organism>
<gene>
    <name evidence="3" type="ORF">BDD14_5390</name>
</gene>
<dbReference type="RefSeq" id="WP_130422436.1">
    <property type="nucleotide sequence ID" value="NZ_SHKW01000001.1"/>
</dbReference>
<name>A0A4Q7Z2A1_9BACT</name>
<comment type="caution">
    <text evidence="3">The sequence shown here is derived from an EMBL/GenBank/DDBJ whole genome shotgun (WGS) entry which is preliminary data.</text>
</comment>
<evidence type="ECO:0000256" key="1">
    <source>
        <dbReference type="ARBA" id="ARBA00007613"/>
    </source>
</evidence>
<dbReference type="Gene3D" id="1.20.1600.10">
    <property type="entry name" value="Outer membrane efflux proteins (OEP)"/>
    <property type="match status" value="1"/>
</dbReference>
<proteinExistence type="inferred from homology"/>
<feature type="chain" id="PRO_5020588413" evidence="2">
    <location>
        <begin position="22"/>
        <end position="407"/>
    </location>
</feature>
<dbReference type="InterPro" id="IPR003423">
    <property type="entry name" value="OMP_efflux"/>
</dbReference>
<evidence type="ECO:0000256" key="2">
    <source>
        <dbReference type="SAM" id="SignalP"/>
    </source>
</evidence>
<comment type="similarity">
    <text evidence="1">Belongs to the outer membrane factor (OMF) (TC 1.B.17) family.</text>
</comment>
<dbReference type="InterPro" id="IPR010131">
    <property type="entry name" value="MdtP/NodT-like"/>
</dbReference>
<keyword evidence="4" id="KW-1185">Reference proteome</keyword>
<dbReference type="GO" id="GO:0015562">
    <property type="term" value="F:efflux transmembrane transporter activity"/>
    <property type="evidence" value="ECO:0007669"/>
    <property type="project" value="InterPro"/>
</dbReference>
<evidence type="ECO:0000313" key="3">
    <source>
        <dbReference type="EMBL" id="RZU43693.1"/>
    </source>
</evidence>
<dbReference type="SUPFAM" id="SSF56954">
    <property type="entry name" value="Outer membrane efflux proteins (OEP)"/>
    <property type="match status" value="1"/>
</dbReference>
<feature type="signal peptide" evidence="2">
    <location>
        <begin position="1"/>
        <end position="21"/>
    </location>
</feature>
<accession>A0A4Q7Z2A1</accession>
<dbReference type="OrthoDB" id="104493at2"/>
<reference evidence="3 4" key="1">
    <citation type="submission" date="2019-02" db="EMBL/GenBank/DDBJ databases">
        <title>Genomic Encyclopedia of Archaeal and Bacterial Type Strains, Phase II (KMG-II): from individual species to whole genera.</title>
        <authorList>
            <person name="Goeker M."/>
        </authorList>
    </citation>
    <scope>NUCLEOTIDE SEQUENCE [LARGE SCALE GENOMIC DNA]</scope>
    <source>
        <strain evidence="3 4">DSM 18101</strain>
    </source>
</reference>
<dbReference type="PANTHER" id="PTHR30203:SF24">
    <property type="entry name" value="BLR4935 PROTEIN"/>
    <property type="match status" value="1"/>
</dbReference>
<dbReference type="AlphaFoldDB" id="A0A4Q7Z2A1"/>
<evidence type="ECO:0000313" key="4">
    <source>
        <dbReference type="Proteomes" id="UP000292958"/>
    </source>
</evidence>
<dbReference type="EMBL" id="SHKW01000001">
    <property type="protein sequence ID" value="RZU43693.1"/>
    <property type="molecule type" value="Genomic_DNA"/>
</dbReference>
<protein>
    <submittedName>
        <fullName evidence="3">Outer membrane protein TolC</fullName>
    </submittedName>
</protein>
<dbReference type="Pfam" id="PF02321">
    <property type="entry name" value="OEP"/>
    <property type="match status" value="2"/>
</dbReference>